<evidence type="ECO:0000256" key="1">
    <source>
        <dbReference type="SAM" id="MobiDB-lite"/>
    </source>
</evidence>
<evidence type="ECO:0008006" key="4">
    <source>
        <dbReference type="Google" id="ProtNLM"/>
    </source>
</evidence>
<dbReference type="OrthoDB" id="3050922at2759"/>
<organism evidence="2 3">
    <name type="scientific">Crepidotus variabilis</name>
    <dbReference type="NCBI Taxonomy" id="179855"/>
    <lineage>
        <taxon>Eukaryota</taxon>
        <taxon>Fungi</taxon>
        <taxon>Dikarya</taxon>
        <taxon>Basidiomycota</taxon>
        <taxon>Agaricomycotina</taxon>
        <taxon>Agaricomycetes</taxon>
        <taxon>Agaricomycetidae</taxon>
        <taxon>Agaricales</taxon>
        <taxon>Agaricineae</taxon>
        <taxon>Crepidotaceae</taxon>
        <taxon>Crepidotus</taxon>
    </lineage>
</organism>
<comment type="caution">
    <text evidence="2">The sequence shown here is derived from an EMBL/GenBank/DDBJ whole genome shotgun (WGS) entry which is preliminary data.</text>
</comment>
<proteinExistence type="predicted"/>
<protein>
    <recommendedName>
        <fullName evidence="4">F-box domain-containing protein</fullName>
    </recommendedName>
</protein>
<keyword evidence="3" id="KW-1185">Reference proteome</keyword>
<dbReference type="AlphaFoldDB" id="A0A9P6EG40"/>
<gene>
    <name evidence="2" type="ORF">CPB83DRAFT_347492</name>
</gene>
<feature type="region of interest" description="Disordered" evidence="1">
    <location>
        <begin position="538"/>
        <end position="559"/>
    </location>
</feature>
<sequence length="559" mass="62207">MNNSAFVEQSISGLTRCGRMQAAIASSSSTPAGISKLDSNLLAHIIFLASMDDDLSSGHSFDDAGATARSVAQVSRRWRFLALHNKAIWTGPALDWYSPSKWVAEVLRRSDPFPLEVVIPHDAANRCPLNVSLSLMHMSRIRVLQLELVANSWWFISQSKQFRTQAPLLERFSLVISPGLQTDSQMCVTGPRNMFGGCAPRLQHIHIQNCSMDLQQPVFSNLRSLFIDQLQHLAMDHLLDSLQQMKYLEKLHIVPAAGAANRAIYLYPTMLSQVYLLNLAELVVSASLTTCANILRSIVLPDACSLEIDAQDVHANGDDLTLVLSKFENGLANWTCDPLSGQQALHFGMNQVGYTIAGPSSDALSNREHPFLSLTLSWLKQSSQGEILFAVLPLLTTLFSQCPEPPDTLSISASPNIPSRLYPNIRQLLHPWLQAMSYVQALDFRNHTIFVILEKLFQGPRHNVVLPHLGDMAFFNVNFRKDRRQYWRRLLKILKFRGSDDVDAPVLQLDFVNCVGDLTGQNLSARFGTVVKVDGRDYSDGDGDDTDEASDYTVQGLSD</sequence>
<evidence type="ECO:0000313" key="3">
    <source>
        <dbReference type="Proteomes" id="UP000807306"/>
    </source>
</evidence>
<accession>A0A9P6EG40</accession>
<name>A0A9P6EG40_9AGAR</name>
<dbReference type="EMBL" id="MU157853">
    <property type="protein sequence ID" value="KAF9528420.1"/>
    <property type="molecule type" value="Genomic_DNA"/>
</dbReference>
<feature type="compositionally biased region" description="Acidic residues" evidence="1">
    <location>
        <begin position="540"/>
        <end position="550"/>
    </location>
</feature>
<evidence type="ECO:0000313" key="2">
    <source>
        <dbReference type="EMBL" id="KAF9528420.1"/>
    </source>
</evidence>
<reference evidence="2" key="1">
    <citation type="submission" date="2020-11" db="EMBL/GenBank/DDBJ databases">
        <authorList>
            <consortium name="DOE Joint Genome Institute"/>
            <person name="Ahrendt S."/>
            <person name="Riley R."/>
            <person name="Andreopoulos W."/>
            <person name="Labutti K."/>
            <person name="Pangilinan J."/>
            <person name="Ruiz-Duenas F.J."/>
            <person name="Barrasa J.M."/>
            <person name="Sanchez-Garcia M."/>
            <person name="Camarero S."/>
            <person name="Miyauchi S."/>
            <person name="Serrano A."/>
            <person name="Linde D."/>
            <person name="Babiker R."/>
            <person name="Drula E."/>
            <person name="Ayuso-Fernandez I."/>
            <person name="Pacheco R."/>
            <person name="Padilla G."/>
            <person name="Ferreira P."/>
            <person name="Barriuso J."/>
            <person name="Kellner H."/>
            <person name="Castanera R."/>
            <person name="Alfaro M."/>
            <person name="Ramirez L."/>
            <person name="Pisabarro A.G."/>
            <person name="Kuo A."/>
            <person name="Tritt A."/>
            <person name="Lipzen A."/>
            <person name="He G."/>
            <person name="Yan M."/>
            <person name="Ng V."/>
            <person name="Cullen D."/>
            <person name="Martin F."/>
            <person name="Rosso M.-N."/>
            <person name="Henrissat B."/>
            <person name="Hibbett D."/>
            <person name="Martinez A.T."/>
            <person name="Grigoriev I.V."/>
        </authorList>
    </citation>
    <scope>NUCLEOTIDE SEQUENCE</scope>
    <source>
        <strain evidence="2">CBS 506.95</strain>
    </source>
</reference>
<dbReference type="Proteomes" id="UP000807306">
    <property type="component" value="Unassembled WGS sequence"/>
</dbReference>